<evidence type="ECO:0000256" key="2">
    <source>
        <dbReference type="SAM" id="SignalP"/>
    </source>
</evidence>
<evidence type="ECO:0000313" key="3">
    <source>
        <dbReference type="Proteomes" id="UP000887560"/>
    </source>
</evidence>
<feature type="compositionally biased region" description="Polar residues" evidence="1">
    <location>
        <begin position="78"/>
        <end position="89"/>
    </location>
</feature>
<proteinExistence type="predicted"/>
<protein>
    <submittedName>
        <fullName evidence="4">Uncharacterized protein</fullName>
    </submittedName>
</protein>
<feature type="signal peptide" evidence="2">
    <location>
        <begin position="1"/>
        <end position="18"/>
    </location>
</feature>
<keyword evidence="3" id="KW-1185">Reference proteome</keyword>
<name>A0A915NQL6_9BILA</name>
<dbReference type="WBParaSite" id="scf7180000421000.g6103">
    <property type="protein sequence ID" value="scf7180000421000.g6103"/>
    <property type="gene ID" value="scf7180000421000.g6103"/>
</dbReference>
<keyword evidence="2" id="KW-0732">Signal</keyword>
<organism evidence="3 4">
    <name type="scientific">Meloidogyne floridensis</name>
    <dbReference type="NCBI Taxonomy" id="298350"/>
    <lineage>
        <taxon>Eukaryota</taxon>
        <taxon>Metazoa</taxon>
        <taxon>Ecdysozoa</taxon>
        <taxon>Nematoda</taxon>
        <taxon>Chromadorea</taxon>
        <taxon>Rhabditida</taxon>
        <taxon>Tylenchina</taxon>
        <taxon>Tylenchomorpha</taxon>
        <taxon>Tylenchoidea</taxon>
        <taxon>Meloidogynidae</taxon>
        <taxon>Meloidogyninae</taxon>
        <taxon>Meloidogyne</taxon>
    </lineage>
</organism>
<accession>A0A915NQL6</accession>
<reference evidence="4" key="1">
    <citation type="submission" date="2022-11" db="UniProtKB">
        <authorList>
            <consortium name="WormBaseParasite"/>
        </authorList>
    </citation>
    <scope>IDENTIFICATION</scope>
</reference>
<evidence type="ECO:0000313" key="4">
    <source>
        <dbReference type="WBParaSite" id="scf7180000421000.g6103"/>
    </source>
</evidence>
<feature type="chain" id="PRO_5037448611" evidence="2">
    <location>
        <begin position="19"/>
        <end position="128"/>
    </location>
</feature>
<dbReference type="Proteomes" id="UP000887560">
    <property type="component" value="Unplaced"/>
</dbReference>
<evidence type="ECO:0000256" key="1">
    <source>
        <dbReference type="SAM" id="MobiDB-lite"/>
    </source>
</evidence>
<sequence>MKLFIFLLFMFYINTLSTTNIFNGTNLKRNYLKAFNSFKKGISCKATNGIIPSIIPLRKSKSERKIYQGENELKNSDSEVSITSLSSPEQPKFKKSRIDSISKEELGKIIQRIDNLSVESNIEPITCG</sequence>
<dbReference type="AlphaFoldDB" id="A0A915NQL6"/>
<feature type="region of interest" description="Disordered" evidence="1">
    <location>
        <begin position="71"/>
        <end position="98"/>
    </location>
</feature>